<organism evidence="9 10">
    <name type="scientific">Naumovozyma castellii</name>
    <name type="common">Yeast</name>
    <name type="synonym">Saccharomyces castellii</name>
    <dbReference type="NCBI Taxonomy" id="27288"/>
    <lineage>
        <taxon>Eukaryota</taxon>
        <taxon>Fungi</taxon>
        <taxon>Dikarya</taxon>
        <taxon>Ascomycota</taxon>
        <taxon>Saccharomycotina</taxon>
        <taxon>Saccharomycetes</taxon>
        <taxon>Saccharomycetales</taxon>
        <taxon>Saccharomycetaceae</taxon>
        <taxon>Naumovozyma</taxon>
    </lineage>
</organism>
<feature type="transmembrane region" description="Helical" evidence="6">
    <location>
        <begin position="704"/>
        <end position="722"/>
    </location>
</feature>
<evidence type="ECO:0000313" key="10">
    <source>
        <dbReference type="Proteomes" id="UP000001640"/>
    </source>
</evidence>
<feature type="domain" description="Putative ER transporter 6TM N-terminal" evidence="7">
    <location>
        <begin position="23"/>
        <end position="317"/>
    </location>
</feature>
<evidence type="ECO:0000313" key="9">
    <source>
        <dbReference type="EMBL" id="CCC68887.1"/>
    </source>
</evidence>
<feature type="compositionally biased region" description="Acidic residues" evidence="5">
    <location>
        <begin position="1156"/>
        <end position="1168"/>
    </location>
</feature>
<dbReference type="GeneID" id="96902444"/>
<evidence type="ECO:0000256" key="4">
    <source>
        <dbReference type="ARBA" id="ARBA00023136"/>
    </source>
</evidence>
<dbReference type="eggNOG" id="KOG4711">
    <property type="taxonomic scope" value="Eukaryota"/>
</dbReference>
<dbReference type="Pfam" id="PF13515">
    <property type="entry name" value="FUSC_2"/>
    <property type="match status" value="1"/>
</dbReference>
<protein>
    <submittedName>
        <fullName evidence="9">Uncharacterized protein</fullName>
    </submittedName>
</protein>
<feature type="compositionally biased region" description="Polar residues" evidence="5">
    <location>
        <begin position="957"/>
        <end position="971"/>
    </location>
</feature>
<keyword evidence="3 6" id="KW-1133">Transmembrane helix</keyword>
<feature type="transmembrane region" description="Helical" evidence="6">
    <location>
        <begin position="152"/>
        <end position="173"/>
    </location>
</feature>
<reference key="2">
    <citation type="submission" date="2011-08" db="EMBL/GenBank/DDBJ databases">
        <title>Genome sequence of Naumovozyma castellii.</title>
        <authorList>
            <person name="Gordon J.L."/>
            <person name="Armisen D."/>
            <person name="Proux-Wera E."/>
            <person name="OhEigeartaigh S.S."/>
            <person name="Byrne K.P."/>
            <person name="Wolfe K.H."/>
        </authorList>
    </citation>
    <scope>NUCLEOTIDE SEQUENCE</scope>
    <source>
        <strain>Type strain:CBS 4309</strain>
    </source>
</reference>
<feature type="region of interest" description="Disordered" evidence="5">
    <location>
        <begin position="1050"/>
        <end position="1087"/>
    </location>
</feature>
<dbReference type="InParanoid" id="G0VAF7"/>
<dbReference type="PRINTS" id="PR02047">
    <property type="entry name" value="BREFELDNASP4"/>
</dbReference>
<feature type="compositionally biased region" description="Basic and acidic residues" evidence="5">
    <location>
        <begin position="1136"/>
        <end position="1150"/>
    </location>
</feature>
<dbReference type="PANTHER" id="PTHR47804">
    <property type="entry name" value="60S RIBOSOMAL PROTEIN L19"/>
    <property type="match status" value="1"/>
</dbReference>
<feature type="transmembrane region" description="Helical" evidence="6">
    <location>
        <begin position="681"/>
        <end position="698"/>
    </location>
</feature>
<dbReference type="EMBL" id="HE576753">
    <property type="protein sequence ID" value="CCC68887.1"/>
    <property type="molecule type" value="Genomic_DNA"/>
</dbReference>
<dbReference type="RefSeq" id="XP_003675258.1">
    <property type="nucleotide sequence ID" value="XM_003675210.1"/>
</dbReference>
<dbReference type="InterPro" id="IPR023244">
    <property type="entry name" value="Brefeldin_A-sensitivity_4"/>
</dbReference>
<dbReference type="Proteomes" id="UP000001640">
    <property type="component" value="Chromosome 2"/>
</dbReference>
<evidence type="ECO:0000259" key="7">
    <source>
        <dbReference type="Pfam" id="PF10337"/>
    </source>
</evidence>
<evidence type="ECO:0000256" key="5">
    <source>
        <dbReference type="SAM" id="MobiDB-lite"/>
    </source>
</evidence>
<dbReference type="GO" id="GO:0016020">
    <property type="term" value="C:membrane"/>
    <property type="evidence" value="ECO:0007669"/>
    <property type="project" value="UniProtKB-SubCell"/>
</dbReference>
<comment type="subcellular location">
    <subcellularLocation>
        <location evidence="1">Membrane</location>
        <topology evidence="1">Multi-pass membrane protein</topology>
    </subcellularLocation>
</comment>
<evidence type="ECO:0000256" key="6">
    <source>
        <dbReference type="SAM" id="Phobius"/>
    </source>
</evidence>
<feature type="transmembrane region" description="Helical" evidence="6">
    <location>
        <begin position="602"/>
        <end position="620"/>
    </location>
</feature>
<feature type="transmembrane region" description="Helical" evidence="6">
    <location>
        <begin position="79"/>
        <end position="101"/>
    </location>
</feature>
<feature type="transmembrane region" description="Helical" evidence="6">
    <location>
        <begin position="734"/>
        <end position="754"/>
    </location>
</feature>
<evidence type="ECO:0000256" key="3">
    <source>
        <dbReference type="ARBA" id="ARBA00022989"/>
    </source>
</evidence>
<accession>G0VAF7</accession>
<name>G0VAF7_NAUCA</name>
<dbReference type="OMA" id="VTWPAFV"/>
<keyword evidence="10" id="KW-1185">Reference proteome</keyword>
<dbReference type="STRING" id="1064592.G0VAF7"/>
<reference evidence="9 10" key="1">
    <citation type="journal article" date="2011" name="Proc. Natl. Acad. Sci. U.S.A.">
        <title>Evolutionary erosion of yeast sex chromosomes by mating-type switching accidents.</title>
        <authorList>
            <person name="Gordon J.L."/>
            <person name="Armisen D."/>
            <person name="Proux-Wera E."/>
            <person name="Oheigeartaigh S.S."/>
            <person name="Byrne K.P."/>
            <person name="Wolfe K.H."/>
        </authorList>
    </citation>
    <scope>NUCLEOTIDE SEQUENCE [LARGE SCALE GENOMIC DNA]</scope>
    <source>
        <strain evidence="10">ATCC 76901 / BCRC 22586 / CBS 4309 / NBRC 1992 / NRRL Y-12630</strain>
    </source>
</reference>
<dbReference type="PANTHER" id="PTHR47804:SF4">
    <property type="entry name" value="AFR661WP"/>
    <property type="match status" value="1"/>
</dbReference>
<dbReference type="HOGENOM" id="CLU_007711_0_0_1"/>
<dbReference type="InterPro" id="IPR049453">
    <property type="entry name" value="Memb_transporter_dom"/>
</dbReference>
<feature type="transmembrane region" description="Helical" evidence="6">
    <location>
        <begin position="185"/>
        <end position="202"/>
    </location>
</feature>
<feature type="region of interest" description="Disordered" evidence="5">
    <location>
        <begin position="945"/>
        <end position="971"/>
    </location>
</feature>
<feature type="transmembrane region" description="Helical" evidence="6">
    <location>
        <begin position="127"/>
        <end position="146"/>
    </location>
</feature>
<feature type="compositionally biased region" description="Polar residues" evidence="5">
    <location>
        <begin position="1062"/>
        <end position="1087"/>
    </location>
</feature>
<evidence type="ECO:0000256" key="1">
    <source>
        <dbReference type="ARBA" id="ARBA00004141"/>
    </source>
</evidence>
<dbReference type="InterPro" id="IPR018823">
    <property type="entry name" value="ArAE_2_N"/>
</dbReference>
<proteinExistence type="predicted"/>
<feature type="domain" description="Integral membrane bound transporter" evidence="8">
    <location>
        <begin position="619"/>
        <end position="747"/>
    </location>
</feature>
<dbReference type="InterPro" id="IPR052430">
    <property type="entry name" value="IVT-Associated"/>
</dbReference>
<dbReference type="AlphaFoldDB" id="G0VAF7"/>
<dbReference type="Pfam" id="PF10337">
    <property type="entry name" value="ArAE_2_N"/>
    <property type="match status" value="1"/>
</dbReference>
<dbReference type="KEGG" id="ncs:NCAS_0B08030"/>
<feature type="transmembrane region" description="Helical" evidence="6">
    <location>
        <begin position="657"/>
        <end position="674"/>
    </location>
</feature>
<evidence type="ECO:0000259" key="8">
    <source>
        <dbReference type="Pfam" id="PF13515"/>
    </source>
</evidence>
<sequence length="1183" mass="134903">MYSTIMIMLLRWYSLFQHYFPCDKILVRRMFKSIVNTTIAFIFTLIPKVSARLGTEPAMLPLISVIVHPGRRVGGTIKGAIYCTTGLIFGLAYSIFGRFLAQQCMGSNWNKYDEVDQYKYNFHGFRAGLAILAVFESIMLFVHGWMRVINHFYFGIVFPLFLVVHFAFMASLTESAGVIAKSFSDPFYMGIGMSIFWNLVLFPEFGSTYLGNATVETFNEIHNAIDESIKFFISLDHCIYPADSSKPITLSKLLKLKSGIENKVNSCDLVLDESIYEISYSYVPPTKVIPLLENFKQLTISINGLINAGQLEFVLLGERQNEKNKTVEAAVDNIHKEITFANPEELLTFLQKLKTPIYDLHKALSQGIYTTKLILSYDFDVNFEKVTTSNTFHDFIAYRKKKDFKDVNNVQVLQENIDSLISILNDFDTKFMAEMNRLNILTPNDEMFLLSSFLINLKETTNAIINIMQSTKEIHELRINQENKGWLRGKRVWFTFMRNFDSFKRWLFGSTSGITESEGLKGTLNTNVYDNQTELVVRRPDMEEEAVLKAPQKEKLPLRLPQTNAPEEQAKLTSPPVEPFTYRVVFAWIDKFCRTHKPHFRFAFQVVIALMVASFPMFIAKTRHWYIEFKGTWIGFVCILCLESSIGGTFWVFFLRAVGVIAGSAWAYLSYAAGIHRTNPYLETVITVFGAIPGFYFYLGTPYVKAAIIYIISIYIVILGAKPGSILLSFAKRCLAVGYGGGVALIVQVFFFPIKARDQLNEEISFVCSCISKMELIFATGLEGEKLTESLTDINYKRFAKISSSAKAALGRASAYKGLTRQEPRLKGEYTELENIFTEIIFIQKQIIERLDNVALMRNRYGSAIIEELNDVVYPYRRQSVATIVCIMRAIQEAFNNKIPLPQFLPSAKIAHRKLINEVRIIIQSRYHTQIRRFQERTEAIRQMYNASDDESSEDSNISPGNSTEQLTMKTRQEVNMSPQDYFLREKFLSWNASSSATEEIIEYIEELLRLTKILVGVNEFKYGFLSRPLYEDWAAEAVRGFDDFISGSSTRKESNERIETTTESVLNESNESLTSEGSIQSDESNNVVAYEPRPKVGTAINLARIASQTAGKNQPLPKKFRDRTFSIGSRVGMDAGDRMSSIERRRTLGDPDPNFNDDEEESGDEELPLALKMIVNRKAKRD</sequence>
<gene>
    <name evidence="9" type="primary">NCAS0B08030</name>
    <name evidence="9" type="ordered locus">NCAS_0B08030</name>
</gene>
<feature type="region of interest" description="Disordered" evidence="5">
    <location>
        <begin position="1128"/>
        <end position="1170"/>
    </location>
</feature>
<feature type="compositionally biased region" description="Basic and acidic residues" evidence="5">
    <location>
        <begin position="1051"/>
        <end position="1061"/>
    </location>
</feature>
<keyword evidence="4 6" id="KW-0472">Membrane</keyword>
<evidence type="ECO:0000256" key="2">
    <source>
        <dbReference type="ARBA" id="ARBA00022692"/>
    </source>
</evidence>
<dbReference type="OrthoDB" id="68611at2759"/>
<keyword evidence="2 6" id="KW-0812">Transmembrane</keyword>
<dbReference type="FunCoup" id="G0VAF7">
    <property type="interactions" value="26"/>
</dbReference>